<organism evidence="8">
    <name type="scientific">uncultured Thiotrichaceae bacterium</name>
    <dbReference type="NCBI Taxonomy" id="298394"/>
    <lineage>
        <taxon>Bacteria</taxon>
        <taxon>Pseudomonadati</taxon>
        <taxon>Pseudomonadota</taxon>
        <taxon>Gammaproteobacteria</taxon>
        <taxon>Thiotrichales</taxon>
        <taxon>Thiotrichaceae</taxon>
        <taxon>environmental samples</taxon>
    </lineage>
</organism>
<sequence>MSKPITLSGFLTSHCWPMDNFIKPLILLGFRLYVSWVFLLSGLTKIKSWSSTIYLFEDEYKVPFIPAEIAAYMATAGELILPALLIIGLLSRPAALGLFVLNFVAVISYPYLFTIDGAGGYWQHVVWGVMLLVVFAFGPGKI</sequence>
<feature type="transmembrane region" description="Helical" evidence="7">
    <location>
        <begin position="121"/>
        <end position="138"/>
    </location>
</feature>
<feature type="transmembrane region" description="Helical" evidence="7">
    <location>
        <begin position="94"/>
        <end position="115"/>
    </location>
</feature>
<dbReference type="GO" id="GO:0005886">
    <property type="term" value="C:plasma membrane"/>
    <property type="evidence" value="ECO:0007669"/>
    <property type="project" value="UniProtKB-SubCell"/>
</dbReference>
<reference evidence="8" key="1">
    <citation type="submission" date="2020-01" db="EMBL/GenBank/DDBJ databases">
        <authorList>
            <person name="Meier V. D."/>
            <person name="Meier V D."/>
        </authorList>
    </citation>
    <scope>NUCLEOTIDE SEQUENCE</scope>
    <source>
        <strain evidence="8">HLG_WM_MAG_08</strain>
    </source>
</reference>
<dbReference type="InterPro" id="IPR051907">
    <property type="entry name" value="DoxX-like_oxidoreductase"/>
</dbReference>
<gene>
    <name evidence="8" type="ORF">HELGO_WM32304</name>
</gene>
<dbReference type="PANTHER" id="PTHR33452">
    <property type="entry name" value="OXIDOREDUCTASE CATD-RELATED"/>
    <property type="match status" value="1"/>
</dbReference>
<feature type="transmembrane region" description="Helical" evidence="7">
    <location>
        <begin position="21"/>
        <end position="44"/>
    </location>
</feature>
<comment type="similarity">
    <text evidence="2">Belongs to the DoxX family.</text>
</comment>
<keyword evidence="4 7" id="KW-0812">Transmembrane</keyword>
<evidence type="ECO:0000256" key="4">
    <source>
        <dbReference type="ARBA" id="ARBA00022692"/>
    </source>
</evidence>
<dbReference type="PANTHER" id="PTHR33452:SF1">
    <property type="entry name" value="INNER MEMBRANE PROTEIN YPHA-RELATED"/>
    <property type="match status" value="1"/>
</dbReference>
<evidence type="ECO:0000256" key="2">
    <source>
        <dbReference type="ARBA" id="ARBA00006679"/>
    </source>
</evidence>
<accession>A0A6S6SDB4</accession>
<evidence type="ECO:0000256" key="6">
    <source>
        <dbReference type="ARBA" id="ARBA00023136"/>
    </source>
</evidence>
<evidence type="ECO:0000256" key="7">
    <source>
        <dbReference type="SAM" id="Phobius"/>
    </source>
</evidence>
<keyword evidence="6 7" id="KW-0472">Membrane</keyword>
<protein>
    <submittedName>
        <fullName evidence="8">Oxidoreductase</fullName>
    </submittedName>
</protein>
<keyword evidence="5 7" id="KW-1133">Transmembrane helix</keyword>
<feature type="transmembrane region" description="Helical" evidence="7">
    <location>
        <begin position="64"/>
        <end position="87"/>
    </location>
</feature>
<dbReference type="EMBL" id="CACVAV010000103">
    <property type="protein sequence ID" value="CAA6806313.1"/>
    <property type="molecule type" value="Genomic_DNA"/>
</dbReference>
<evidence type="ECO:0000313" key="8">
    <source>
        <dbReference type="EMBL" id="CAA6806313.1"/>
    </source>
</evidence>
<name>A0A6S6SDB4_9GAMM</name>
<evidence type="ECO:0000256" key="5">
    <source>
        <dbReference type="ARBA" id="ARBA00022989"/>
    </source>
</evidence>
<dbReference type="Pfam" id="PF07681">
    <property type="entry name" value="DoxX"/>
    <property type="match status" value="1"/>
</dbReference>
<dbReference type="AlphaFoldDB" id="A0A6S6SDB4"/>
<proteinExistence type="inferred from homology"/>
<evidence type="ECO:0000256" key="3">
    <source>
        <dbReference type="ARBA" id="ARBA00022475"/>
    </source>
</evidence>
<feature type="non-terminal residue" evidence="8">
    <location>
        <position position="142"/>
    </location>
</feature>
<evidence type="ECO:0000256" key="1">
    <source>
        <dbReference type="ARBA" id="ARBA00004651"/>
    </source>
</evidence>
<comment type="subcellular location">
    <subcellularLocation>
        <location evidence="1">Cell membrane</location>
        <topology evidence="1">Multi-pass membrane protein</topology>
    </subcellularLocation>
</comment>
<keyword evidence="3" id="KW-1003">Cell membrane</keyword>
<dbReference type="InterPro" id="IPR032808">
    <property type="entry name" value="DoxX"/>
</dbReference>